<organism evidence="4 5">
    <name type="scientific">Anabas testudineus</name>
    <name type="common">Climbing perch</name>
    <name type="synonym">Anthias testudineus</name>
    <dbReference type="NCBI Taxonomy" id="64144"/>
    <lineage>
        <taxon>Eukaryota</taxon>
        <taxon>Metazoa</taxon>
        <taxon>Chordata</taxon>
        <taxon>Craniata</taxon>
        <taxon>Vertebrata</taxon>
        <taxon>Euteleostomi</taxon>
        <taxon>Actinopterygii</taxon>
        <taxon>Neopterygii</taxon>
        <taxon>Teleostei</taxon>
        <taxon>Neoteleostei</taxon>
        <taxon>Acanthomorphata</taxon>
        <taxon>Anabantaria</taxon>
        <taxon>Anabantiformes</taxon>
        <taxon>Anabantoidei</taxon>
        <taxon>Anabantidae</taxon>
        <taxon>Anabas</taxon>
    </lineage>
</organism>
<evidence type="ECO:0000259" key="3">
    <source>
        <dbReference type="PROSITE" id="PS50041"/>
    </source>
</evidence>
<dbReference type="PROSITE" id="PS50041">
    <property type="entry name" value="C_TYPE_LECTIN_2"/>
    <property type="match status" value="1"/>
</dbReference>
<evidence type="ECO:0000313" key="4">
    <source>
        <dbReference type="Ensembl" id="ENSATEP00000034667.3"/>
    </source>
</evidence>
<dbReference type="CDD" id="cd03590">
    <property type="entry name" value="CLECT_DC-SIGN_like"/>
    <property type="match status" value="1"/>
</dbReference>
<protein>
    <recommendedName>
        <fullName evidence="3">C-type lectin domain-containing protein</fullName>
    </recommendedName>
</protein>
<dbReference type="Gene3D" id="3.10.100.10">
    <property type="entry name" value="Mannose-Binding Protein A, subunit A"/>
    <property type="match status" value="1"/>
</dbReference>
<dbReference type="AlphaFoldDB" id="A0A3Q1JHX6"/>
<dbReference type="InterPro" id="IPR016186">
    <property type="entry name" value="C-type_lectin-like/link_sf"/>
</dbReference>
<keyword evidence="5" id="KW-1185">Reference proteome</keyword>
<accession>A0A3Q1JHX6</accession>
<reference evidence="4" key="1">
    <citation type="submission" date="2021-04" db="EMBL/GenBank/DDBJ databases">
        <authorList>
            <consortium name="Wellcome Sanger Institute Data Sharing"/>
        </authorList>
    </citation>
    <scope>NUCLEOTIDE SEQUENCE [LARGE SCALE GENOMIC DNA]</scope>
</reference>
<name>A0A3Q1JHX6_ANATE</name>
<reference evidence="4" key="2">
    <citation type="submission" date="2025-08" db="UniProtKB">
        <authorList>
            <consortium name="Ensembl"/>
        </authorList>
    </citation>
    <scope>IDENTIFICATION</scope>
</reference>
<dbReference type="InterPro" id="IPR016187">
    <property type="entry name" value="CTDL_fold"/>
</dbReference>
<evidence type="ECO:0000256" key="1">
    <source>
        <dbReference type="ARBA" id="ARBA00022734"/>
    </source>
</evidence>
<feature type="domain" description="C-type lectin" evidence="3">
    <location>
        <begin position="25"/>
        <end position="143"/>
    </location>
</feature>
<proteinExistence type="predicted"/>
<dbReference type="GO" id="GO:0030246">
    <property type="term" value="F:carbohydrate binding"/>
    <property type="evidence" value="ECO:0007669"/>
    <property type="project" value="UniProtKB-KW"/>
</dbReference>
<dbReference type="InterPro" id="IPR050111">
    <property type="entry name" value="C-type_lectin/snaclec_domain"/>
</dbReference>
<dbReference type="PROSITE" id="PS00615">
    <property type="entry name" value="C_TYPE_LECTIN_1"/>
    <property type="match status" value="1"/>
</dbReference>
<dbReference type="InterPro" id="IPR018378">
    <property type="entry name" value="C-type_lectin_CS"/>
</dbReference>
<sequence>MTEEHNKLQSLYKKNSPCPTGWNIFRCSCYFLYEGSGSWTKGRQDCRDRGADLVVIDSDEEQSFLSEFTNMNTWIGLSDRDKEGTWKWVDGTPLTVKYWSAPQPDNGNGDPQFGEEDCVHIREAGTSSWNDLSCEASLPWVCEKS</sequence>
<dbReference type="Proteomes" id="UP000265040">
    <property type="component" value="Chromosome 21"/>
</dbReference>
<dbReference type="InterPro" id="IPR001304">
    <property type="entry name" value="C-type_lectin-like"/>
</dbReference>
<reference evidence="4" key="3">
    <citation type="submission" date="2025-09" db="UniProtKB">
        <authorList>
            <consortium name="Ensembl"/>
        </authorList>
    </citation>
    <scope>IDENTIFICATION</scope>
</reference>
<dbReference type="Pfam" id="PF00059">
    <property type="entry name" value="Lectin_C"/>
    <property type="match status" value="1"/>
</dbReference>
<dbReference type="InterPro" id="IPR033989">
    <property type="entry name" value="CD209-like_CTLD"/>
</dbReference>
<dbReference type="GeneTree" id="ENSGT01030000234575"/>
<dbReference type="PANTHER" id="PTHR22803">
    <property type="entry name" value="MANNOSE, PHOSPHOLIPASE, LECTIN RECEPTOR RELATED"/>
    <property type="match status" value="1"/>
</dbReference>
<dbReference type="SMART" id="SM00034">
    <property type="entry name" value="CLECT"/>
    <property type="match status" value="1"/>
</dbReference>
<dbReference type="SUPFAM" id="SSF56436">
    <property type="entry name" value="C-type lectin-like"/>
    <property type="match status" value="1"/>
</dbReference>
<keyword evidence="2" id="KW-1015">Disulfide bond</keyword>
<dbReference type="Ensembl" id="ENSATET00000035170.3">
    <property type="protein sequence ID" value="ENSATEP00000034667.3"/>
    <property type="gene ID" value="ENSATEG00000026122.2"/>
</dbReference>
<evidence type="ECO:0000256" key="2">
    <source>
        <dbReference type="ARBA" id="ARBA00023157"/>
    </source>
</evidence>
<evidence type="ECO:0000313" key="5">
    <source>
        <dbReference type="Proteomes" id="UP000265040"/>
    </source>
</evidence>
<keyword evidence="1" id="KW-0430">Lectin</keyword>